<keyword evidence="3" id="KW-1185">Reference proteome</keyword>
<feature type="region of interest" description="Disordered" evidence="1">
    <location>
        <begin position="105"/>
        <end position="141"/>
    </location>
</feature>
<dbReference type="EMBL" id="CP071090">
    <property type="protein sequence ID" value="QSQ19225.1"/>
    <property type="molecule type" value="Genomic_DNA"/>
</dbReference>
<feature type="region of interest" description="Disordered" evidence="1">
    <location>
        <begin position="160"/>
        <end position="211"/>
    </location>
</feature>
<accession>A0ABX7NNS8</accession>
<sequence>MFVGVARLTLQIPDSGSLKSKRQVLRRVTDRVKARFNVAMAEVDDQDLWQKAALALAVVGNDRRHVDEQLEKVIHFIEEMYVAPLMSRETEILAFGDQLFAGGATRSPGRSMAPGRASAVEADGDEDSSDEESPEDAAAQTEAAIARFLRGEKASLAEAEGLGDWERRHEGDYEQGPVTGRQSPSSGGRMTLEEARARARTLRNPRDWEKK</sequence>
<dbReference type="RefSeq" id="WP_206720813.1">
    <property type="nucleotide sequence ID" value="NZ_CP071090.1"/>
</dbReference>
<evidence type="ECO:0000313" key="2">
    <source>
        <dbReference type="EMBL" id="QSQ19225.1"/>
    </source>
</evidence>
<protein>
    <submittedName>
        <fullName evidence="2">DUF503 domain-containing protein</fullName>
    </submittedName>
</protein>
<evidence type="ECO:0000256" key="1">
    <source>
        <dbReference type="SAM" id="MobiDB-lite"/>
    </source>
</evidence>
<dbReference type="Pfam" id="PF04456">
    <property type="entry name" value="DUF503"/>
    <property type="match status" value="1"/>
</dbReference>
<dbReference type="InterPro" id="IPR007546">
    <property type="entry name" value="DUF503"/>
</dbReference>
<dbReference type="PANTHER" id="PTHR36441:SF1">
    <property type="entry name" value="DUF503 DOMAIN-CONTAINING PROTEIN"/>
    <property type="match status" value="1"/>
</dbReference>
<name>A0ABX7NNS8_9BACT</name>
<reference evidence="2 3" key="1">
    <citation type="submission" date="2021-02" db="EMBL/GenBank/DDBJ databases">
        <title>De Novo genome assembly of isolated myxobacteria.</title>
        <authorList>
            <person name="Stevens D.C."/>
        </authorList>
    </citation>
    <scope>NUCLEOTIDE SEQUENCE [LARGE SCALE GENOMIC DNA]</scope>
    <source>
        <strain evidence="3">SCPEA02</strain>
    </source>
</reference>
<organism evidence="2 3">
    <name type="scientific">Pyxidicoccus parkwayensis</name>
    <dbReference type="NCBI Taxonomy" id="2813578"/>
    <lineage>
        <taxon>Bacteria</taxon>
        <taxon>Pseudomonadati</taxon>
        <taxon>Myxococcota</taxon>
        <taxon>Myxococcia</taxon>
        <taxon>Myxococcales</taxon>
        <taxon>Cystobacterineae</taxon>
        <taxon>Myxococcaceae</taxon>
        <taxon>Pyxidicoccus</taxon>
    </lineage>
</organism>
<dbReference type="Gene3D" id="3.30.70.1120">
    <property type="entry name" value="TT1725-like"/>
    <property type="match status" value="1"/>
</dbReference>
<gene>
    <name evidence="2" type="ORF">JY651_28220</name>
</gene>
<evidence type="ECO:0000313" key="3">
    <source>
        <dbReference type="Proteomes" id="UP000662747"/>
    </source>
</evidence>
<dbReference type="Proteomes" id="UP000662747">
    <property type="component" value="Chromosome"/>
</dbReference>
<dbReference type="SUPFAM" id="SSF103007">
    <property type="entry name" value="Hypothetical protein TT1725"/>
    <property type="match status" value="1"/>
</dbReference>
<proteinExistence type="predicted"/>
<dbReference type="InterPro" id="IPR036746">
    <property type="entry name" value="TT1725-like_sf"/>
</dbReference>
<feature type="compositionally biased region" description="Acidic residues" evidence="1">
    <location>
        <begin position="122"/>
        <end position="135"/>
    </location>
</feature>
<dbReference type="PANTHER" id="PTHR36441">
    <property type="entry name" value="HYPOTHETICAL CYTOSOLIC PROTEIN"/>
    <property type="match status" value="1"/>
</dbReference>